<sequence>MMSRSETRNNRPEPEPLVETDSRFPSGPWCGFFLMPHQPGRHMMELQLTFRQGVMTGEGRDMIGPFLIKGRYQVEDGQCWWSKRYVGKHDVHYRGYNEGKGIWGLWEIPPSYKGGFHIWPEAMGDPTKQKLAESIEEPQDAPPVEAPAEELVPAGAGADAGFDVSVAAF</sequence>
<gene>
    <name evidence="2" type="ORF">OJF2_38270</name>
</gene>
<dbReference type="RefSeq" id="WP_148595101.1">
    <property type="nucleotide sequence ID" value="NZ_CP042997.1"/>
</dbReference>
<reference evidence="2 3" key="1">
    <citation type="submission" date="2019-08" db="EMBL/GenBank/DDBJ databases">
        <title>Deep-cultivation of Planctomycetes and their phenomic and genomic characterization uncovers novel biology.</title>
        <authorList>
            <person name="Wiegand S."/>
            <person name="Jogler M."/>
            <person name="Boedeker C."/>
            <person name="Pinto D."/>
            <person name="Vollmers J."/>
            <person name="Rivas-Marin E."/>
            <person name="Kohn T."/>
            <person name="Peeters S.H."/>
            <person name="Heuer A."/>
            <person name="Rast P."/>
            <person name="Oberbeckmann S."/>
            <person name="Bunk B."/>
            <person name="Jeske O."/>
            <person name="Meyerdierks A."/>
            <person name="Storesund J.E."/>
            <person name="Kallscheuer N."/>
            <person name="Luecker S."/>
            <person name="Lage O.M."/>
            <person name="Pohl T."/>
            <person name="Merkel B.J."/>
            <person name="Hornburger P."/>
            <person name="Mueller R.-W."/>
            <person name="Bruemmer F."/>
            <person name="Labrenz M."/>
            <person name="Spormann A.M."/>
            <person name="Op den Camp H."/>
            <person name="Overmann J."/>
            <person name="Amann R."/>
            <person name="Jetten M.S.M."/>
            <person name="Mascher T."/>
            <person name="Medema M.H."/>
            <person name="Devos D.P."/>
            <person name="Kaster A.-K."/>
            <person name="Ovreas L."/>
            <person name="Rohde M."/>
            <person name="Galperin M.Y."/>
            <person name="Jogler C."/>
        </authorList>
    </citation>
    <scope>NUCLEOTIDE SEQUENCE [LARGE SCALE GENOMIC DNA]</scope>
    <source>
        <strain evidence="2 3">OJF2</strain>
    </source>
</reference>
<dbReference type="Proteomes" id="UP000324233">
    <property type="component" value="Chromosome"/>
</dbReference>
<keyword evidence="3" id="KW-1185">Reference proteome</keyword>
<evidence type="ECO:0000313" key="2">
    <source>
        <dbReference type="EMBL" id="QEH35279.1"/>
    </source>
</evidence>
<dbReference type="AlphaFoldDB" id="A0A5B9W509"/>
<organism evidence="2 3">
    <name type="scientific">Aquisphaera giovannonii</name>
    <dbReference type="NCBI Taxonomy" id="406548"/>
    <lineage>
        <taxon>Bacteria</taxon>
        <taxon>Pseudomonadati</taxon>
        <taxon>Planctomycetota</taxon>
        <taxon>Planctomycetia</taxon>
        <taxon>Isosphaerales</taxon>
        <taxon>Isosphaeraceae</taxon>
        <taxon>Aquisphaera</taxon>
    </lineage>
</organism>
<evidence type="ECO:0000256" key="1">
    <source>
        <dbReference type="SAM" id="MobiDB-lite"/>
    </source>
</evidence>
<proteinExistence type="predicted"/>
<name>A0A5B9W509_9BACT</name>
<dbReference type="KEGG" id="agv:OJF2_38270"/>
<feature type="region of interest" description="Disordered" evidence="1">
    <location>
        <begin position="1"/>
        <end position="22"/>
    </location>
</feature>
<dbReference type="OrthoDB" id="280443at2"/>
<feature type="compositionally biased region" description="Basic and acidic residues" evidence="1">
    <location>
        <begin position="1"/>
        <end position="14"/>
    </location>
</feature>
<evidence type="ECO:0000313" key="3">
    <source>
        <dbReference type="Proteomes" id="UP000324233"/>
    </source>
</evidence>
<accession>A0A5B9W509</accession>
<dbReference type="EMBL" id="CP042997">
    <property type="protein sequence ID" value="QEH35279.1"/>
    <property type="molecule type" value="Genomic_DNA"/>
</dbReference>
<protein>
    <submittedName>
        <fullName evidence="2">Uncharacterized protein</fullName>
    </submittedName>
</protein>